<feature type="compositionally biased region" description="Low complexity" evidence="1">
    <location>
        <begin position="495"/>
        <end position="506"/>
    </location>
</feature>
<feature type="compositionally biased region" description="Low complexity" evidence="1">
    <location>
        <begin position="662"/>
        <end position="677"/>
    </location>
</feature>
<feature type="region of interest" description="Disordered" evidence="1">
    <location>
        <begin position="358"/>
        <end position="796"/>
    </location>
</feature>
<reference evidence="2" key="1">
    <citation type="submission" date="2021-02" db="EMBL/GenBank/DDBJ databases">
        <authorList>
            <person name="Nowell W R."/>
        </authorList>
    </citation>
    <scope>NUCLEOTIDE SEQUENCE</scope>
</reference>
<evidence type="ECO:0000313" key="2">
    <source>
        <dbReference type="EMBL" id="CAF0922616.1"/>
    </source>
</evidence>
<keyword evidence="3" id="KW-1185">Reference proteome</keyword>
<comment type="caution">
    <text evidence="2">The sequence shown here is derived from an EMBL/GenBank/DDBJ whole genome shotgun (WGS) entry which is preliminary data.</text>
</comment>
<accession>A0A814B3J4</accession>
<feature type="compositionally biased region" description="Polar residues" evidence="1">
    <location>
        <begin position="762"/>
        <end position="775"/>
    </location>
</feature>
<feature type="compositionally biased region" description="Low complexity" evidence="1">
    <location>
        <begin position="685"/>
        <end position="727"/>
    </location>
</feature>
<feature type="compositionally biased region" description="Basic and acidic residues" evidence="1">
    <location>
        <begin position="778"/>
        <end position="790"/>
    </location>
</feature>
<evidence type="ECO:0000256" key="1">
    <source>
        <dbReference type="SAM" id="MobiDB-lite"/>
    </source>
</evidence>
<dbReference type="Proteomes" id="UP000663828">
    <property type="component" value="Unassembled WGS sequence"/>
</dbReference>
<protein>
    <submittedName>
        <fullName evidence="2">Uncharacterized protein</fullName>
    </submittedName>
</protein>
<feature type="region of interest" description="Disordered" evidence="1">
    <location>
        <begin position="160"/>
        <end position="188"/>
    </location>
</feature>
<feature type="region of interest" description="Disordered" evidence="1">
    <location>
        <begin position="113"/>
        <end position="133"/>
    </location>
</feature>
<gene>
    <name evidence="2" type="ORF">XAT740_LOCUS9122</name>
</gene>
<feature type="compositionally biased region" description="Polar residues" evidence="1">
    <location>
        <begin position="444"/>
        <end position="484"/>
    </location>
</feature>
<sequence length="808" mass="87172">MTSNGTSNVANVNNVAHEFDRDVYNGHHRVGTSATEIELLNELPPLFAAGTTVTSENDKQKQSNNYNLLSMNRGPPMANVTYQDDRDQQLNHAVDKLLNRYAPDAAPHKVLHTTANRRPPTQANVPTEHNEPFVSTFQTNIPPTTSHGYSSVIRPNNTQFAQSQPQANPSTNNRNTQAPGQSRPTNHYDNIQHNVQQSKTAMPIKTKDGFITQVVPGKLYTLEDDPLHLLYDRQEPASSTHQPSFQSTFQPSMNAQNIQDPLSSHIYPNGSQRYPHQSAATTTTNTVPNDRLQPFDLGNLIKRVQEEYLREIQPFVSSVKFVEKDREFGQNLNDVGFSTPVTVRKGFTRQADDILRNSFGGRRHHRKPGNQYDSKEYSDDDVDELRSSGPYIPLQKFDSKQSFTSVTSTSSYDDDYDERGLPIVQPKKKVTVHDQGTSPPPRPTQASMRATESQPYNGSAGIPSTSVPTNQFNGNSGAGTTTDRSGGVKLAQRISSGQYTRSSSGSDSEDDYTATYYDPEPPRKSQGINAVVATEPLAPPTASSRERGATNNQVPQRSEDIRPTPPTIRPGANSQNAGRHSESEGSGSEISGSDQVSDSDDDKKPSVPTNQATPTTTSRSNVPQNASTTPGGRSAAAPQSNSRDTVAANQPVTSRNPAESNARGAPPATTTTTARTTVENNSRGAPPATATTTARTTVENNSRGAPPATTNPTTTARTTVENNARAAGAAGSTNLHFVPPDQRSAAASGGDRGAQAAPIQPNAPSTTAAAQTGSTRLFHGDNDQKGKRSLLDSTSVVGNKIKSLFRKK</sequence>
<dbReference type="EMBL" id="CAJNOR010000465">
    <property type="protein sequence ID" value="CAF0922616.1"/>
    <property type="molecule type" value="Genomic_DNA"/>
</dbReference>
<feature type="compositionally biased region" description="Low complexity" evidence="1">
    <location>
        <begin position="584"/>
        <end position="596"/>
    </location>
</feature>
<feature type="compositionally biased region" description="Polar residues" evidence="1">
    <location>
        <begin position="609"/>
        <end position="659"/>
    </location>
</feature>
<name>A0A814B3J4_ADIRI</name>
<feature type="compositionally biased region" description="Low complexity" evidence="1">
    <location>
        <begin position="742"/>
        <end position="757"/>
    </location>
</feature>
<proteinExistence type="predicted"/>
<dbReference type="AlphaFoldDB" id="A0A814B3J4"/>
<organism evidence="2 3">
    <name type="scientific">Adineta ricciae</name>
    <name type="common">Rotifer</name>
    <dbReference type="NCBI Taxonomy" id="249248"/>
    <lineage>
        <taxon>Eukaryota</taxon>
        <taxon>Metazoa</taxon>
        <taxon>Spiralia</taxon>
        <taxon>Gnathifera</taxon>
        <taxon>Rotifera</taxon>
        <taxon>Eurotatoria</taxon>
        <taxon>Bdelloidea</taxon>
        <taxon>Adinetida</taxon>
        <taxon>Adinetidae</taxon>
        <taxon>Adineta</taxon>
    </lineage>
</organism>
<evidence type="ECO:0000313" key="3">
    <source>
        <dbReference type="Proteomes" id="UP000663828"/>
    </source>
</evidence>